<dbReference type="InterPro" id="IPR000180">
    <property type="entry name" value="Dipep_AS"/>
</dbReference>
<sequence length="353" mass="39162">MSMNIFPTFDGHNDTLLRLQENEATGLQQFFRESTTGHIDLPRAHKGKFGGGFFAVFTPNENYEVAPDKFVTGNSYDLPLPPQIDQQMALAFTTRVATNLFKLERASSGKLKVVKNTEELIYCLKNQILAALFHIEGAEAIDTNFDSLHLLYKAGLRSLGITWSRPNVYGEGVPFRYPSTPDIGQGLTDHGKALVRECNDLGIMVDTTHLNEKGFWDVVELSDSPIVATHSNVHAICAISRNLTDKQLQAIKETNGVVGINYAINMLREDGGFDTNIPLETIVKHIAYIAENFGIDHVALGSDFDGTTIPASLKDVQGLPNLQQALSNYGFTNEEIEKIAYKNWVRVLGDTWK</sequence>
<accession>A0AAC9J303</accession>
<proteinExistence type="predicted"/>
<dbReference type="CDD" id="cd01301">
    <property type="entry name" value="rDP_like"/>
    <property type="match status" value="1"/>
</dbReference>
<dbReference type="Proteomes" id="UP000182945">
    <property type="component" value="Chromosome"/>
</dbReference>
<reference evidence="1 2" key="1">
    <citation type="submission" date="2016-11" db="EMBL/GenBank/DDBJ databases">
        <title>Complete genome sequencing of Virgibacillus halodenitrificans PDB-F2.</title>
        <authorList>
            <person name="Sun Z."/>
            <person name="Zhou Y."/>
            <person name="Li H."/>
        </authorList>
    </citation>
    <scope>NUCLEOTIDE SEQUENCE [LARGE SCALE GENOMIC DNA]</scope>
    <source>
        <strain evidence="1 2">PDB-F2</strain>
    </source>
</reference>
<dbReference type="InterPro" id="IPR032466">
    <property type="entry name" value="Metal_Hydrolase"/>
</dbReference>
<evidence type="ECO:0000313" key="1">
    <source>
        <dbReference type="EMBL" id="APC50293.1"/>
    </source>
</evidence>
<dbReference type="EMBL" id="CP017962">
    <property type="protein sequence ID" value="APC50293.1"/>
    <property type="molecule type" value="Genomic_DNA"/>
</dbReference>
<organism evidence="1 2">
    <name type="scientific">Virgibacillus halodenitrificans</name>
    <name type="common">Bacillus halodenitrificans</name>
    <dbReference type="NCBI Taxonomy" id="1482"/>
    <lineage>
        <taxon>Bacteria</taxon>
        <taxon>Bacillati</taxon>
        <taxon>Bacillota</taxon>
        <taxon>Bacilli</taxon>
        <taxon>Bacillales</taxon>
        <taxon>Bacillaceae</taxon>
        <taxon>Virgibacillus</taxon>
    </lineage>
</organism>
<dbReference type="PROSITE" id="PS00869">
    <property type="entry name" value="RENAL_DIPEPTIDASE_1"/>
    <property type="match status" value="1"/>
</dbReference>
<dbReference type="SUPFAM" id="SSF51556">
    <property type="entry name" value="Metallo-dependent hydrolases"/>
    <property type="match status" value="1"/>
</dbReference>
<dbReference type="GO" id="GO:0070573">
    <property type="term" value="F:metallodipeptidase activity"/>
    <property type="evidence" value="ECO:0007669"/>
    <property type="project" value="InterPro"/>
</dbReference>
<dbReference type="AlphaFoldDB" id="A0AAC9J303"/>
<dbReference type="Pfam" id="PF01244">
    <property type="entry name" value="Peptidase_M19"/>
    <property type="match status" value="1"/>
</dbReference>
<dbReference type="InterPro" id="IPR008257">
    <property type="entry name" value="Pept_M19"/>
</dbReference>
<dbReference type="PANTHER" id="PTHR10443:SF12">
    <property type="entry name" value="DIPEPTIDASE"/>
    <property type="match status" value="1"/>
</dbReference>
<gene>
    <name evidence="1" type="ORF">BME96_14765</name>
</gene>
<evidence type="ECO:0000313" key="2">
    <source>
        <dbReference type="Proteomes" id="UP000182945"/>
    </source>
</evidence>
<name>A0AAC9J303_VIRHA</name>
<dbReference type="KEGG" id="vhl:BME96_14765"/>
<dbReference type="PROSITE" id="PS51365">
    <property type="entry name" value="RENAL_DIPEPTIDASE_2"/>
    <property type="match status" value="1"/>
</dbReference>
<dbReference type="Gene3D" id="3.20.20.140">
    <property type="entry name" value="Metal-dependent hydrolases"/>
    <property type="match status" value="1"/>
</dbReference>
<dbReference type="PANTHER" id="PTHR10443">
    <property type="entry name" value="MICROSOMAL DIPEPTIDASE"/>
    <property type="match status" value="1"/>
</dbReference>
<protein>
    <submittedName>
        <fullName evidence="1">Peptidase</fullName>
    </submittedName>
</protein>
<dbReference type="GO" id="GO:0006508">
    <property type="term" value="P:proteolysis"/>
    <property type="evidence" value="ECO:0007669"/>
    <property type="project" value="InterPro"/>
</dbReference>